<dbReference type="eggNOG" id="arCOG02751">
    <property type="taxonomic scope" value="Archaea"/>
</dbReference>
<dbReference type="BioCyc" id="MSMI420247:GHWZ-1559-MONOMER"/>
<dbReference type="Proteomes" id="UP000001992">
    <property type="component" value="Chromosome"/>
</dbReference>
<accession>A5UNE8</accession>
<sequence length="126" mass="15078">MLNKYSSDFSKHNFTQLALFTLLVMKFYTRITHGQIIDLLELSDKIQKYLHLKKILHYITLQKFFQRLPTSILHELNDEILNDNKINGKIIVLDGSGFINDYKDKYYTIIRHKQRKNHVKNHISLM</sequence>
<reference evidence="1 2" key="1">
    <citation type="journal article" date="2007" name="Proc. Natl. Acad. Sci. U.S.A.">
        <title>Genomic and metabolic adaptations of Methanobrevibacter smithii to the human gut.</title>
        <authorList>
            <person name="Samuel B.S."/>
            <person name="Hansen E.E."/>
            <person name="Manchester J.K."/>
            <person name="Coutinho P.M."/>
            <person name="Henrissat B."/>
            <person name="Fulton R."/>
            <person name="Latreille P."/>
            <person name="Kim K."/>
            <person name="Wilson R.K."/>
            <person name="Gordon J.I."/>
        </authorList>
    </citation>
    <scope>NUCLEOTIDE SEQUENCE [LARGE SCALE GENOMIC DNA]</scope>
    <source>
        <strain evidence="2">ATCC 35061 / DSM 861 / OCM 144 / PS</strain>
    </source>
</reference>
<evidence type="ECO:0008006" key="3">
    <source>
        <dbReference type="Google" id="ProtNLM"/>
    </source>
</evidence>
<organism evidence="1 2">
    <name type="scientific">Methanobrevibacter smithii (strain ATCC 35061 / DSM 861 / OCM 144 / PS)</name>
    <dbReference type="NCBI Taxonomy" id="420247"/>
    <lineage>
        <taxon>Archaea</taxon>
        <taxon>Methanobacteriati</taxon>
        <taxon>Methanobacteriota</taxon>
        <taxon>Methanomada group</taxon>
        <taxon>Methanobacteria</taxon>
        <taxon>Methanobacteriales</taxon>
        <taxon>Methanobacteriaceae</taxon>
        <taxon>Methanobrevibacter</taxon>
    </lineage>
</organism>
<evidence type="ECO:0000313" key="2">
    <source>
        <dbReference type="Proteomes" id="UP000001992"/>
    </source>
</evidence>
<keyword evidence="2" id="KW-1185">Reference proteome</keyword>
<gene>
    <name evidence="1" type="ordered locus">Msm_1521</name>
</gene>
<dbReference type="HOGENOM" id="CLU_1976554_0_0_2"/>
<dbReference type="KEGG" id="msi:Msm_1521"/>
<evidence type="ECO:0000313" key="1">
    <source>
        <dbReference type="EMBL" id="ABQ87726.1"/>
    </source>
</evidence>
<dbReference type="EnsemblBacteria" id="ABQ87726">
    <property type="protein sequence ID" value="ABQ87726"/>
    <property type="gene ID" value="Msm_1521"/>
</dbReference>
<dbReference type="EMBL" id="CP000678">
    <property type="protein sequence ID" value="ABQ87726.1"/>
    <property type="molecule type" value="Genomic_DNA"/>
</dbReference>
<dbReference type="AlphaFoldDB" id="A5UNE8"/>
<name>A5UNE8_METS3</name>
<proteinExistence type="predicted"/>
<protein>
    <recommendedName>
        <fullName evidence="3">Transposase</fullName>
    </recommendedName>
</protein>